<keyword evidence="7 10" id="KW-0808">Transferase</keyword>
<dbReference type="PATRIC" id="fig|1193502.14.peg.91"/>
<evidence type="ECO:0000256" key="5">
    <source>
        <dbReference type="ARBA" id="ARBA00022490"/>
    </source>
</evidence>
<dbReference type="EC" id="2.1.1.77" evidence="3 9"/>
<dbReference type="CDD" id="cd02440">
    <property type="entry name" value="AdoMet_MTases"/>
    <property type="match status" value="1"/>
</dbReference>
<reference evidence="11" key="1">
    <citation type="submission" date="2016-08" db="EMBL/GenBank/DDBJ databases">
        <title>Complete genome sequence of the organohalide-respiring Epsilonproteobacterium Sulfurospirillum halorespirans.</title>
        <authorList>
            <person name="Goris T."/>
            <person name="Zimmermann J."/>
            <person name="Schenz B."/>
            <person name="Lemos M."/>
            <person name="Hackermueller J."/>
            <person name="Diekert G."/>
        </authorList>
    </citation>
    <scope>NUCLEOTIDE SEQUENCE [LARGE SCALE GENOMIC DNA]</scope>
    <source>
        <strain>DSM 13726</strain>
        <strain evidence="11">PCE-M2</strain>
    </source>
</reference>
<dbReference type="RefSeq" id="WP_069476895.1">
    <property type="nucleotide sequence ID" value="NZ_CP017111.1"/>
</dbReference>
<evidence type="ECO:0000256" key="8">
    <source>
        <dbReference type="ARBA" id="ARBA00022691"/>
    </source>
</evidence>
<dbReference type="Proteomes" id="UP000094609">
    <property type="component" value="Chromosome"/>
</dbReference>
<comment type="similarity">
    <text evidence="2">Belongs to the methyltransferase superfamily. L-isoaspartyl/D-aspartyl protein methyltransferase family.</text>
</comment>
<evidence type="ECO:0000313" key="11">
    <source>
        <dbReference type="Proteomes" id="UP000094609"/>
    </source>
</evidence>
<dbReference type="EMBL" id="CP017111">
    <property type="protein sequence ID" value="AOO63889.1"/>
    <property type="molecule type" value="Genomic_DNA"/>
</dbReference>
<keyword evidence="6 10" id="KW-0489">Methyltransferase</keyword>
<evidence type="ECO:0000256" key="2">
    <source>
        <dbReference type="ARBA" id="ARBA00005369"/>
    </source>
</evidence>
<dbReference type="AlphaFoldDB" id="A0A1D7TFX2"/>
<evidence type="ECO:0000256" key="6">
    <source>
        <dbReference type="ARBA" id="ARBA00022603"/>
    </source>
</evidence>
<dbReference type="Pfam" id="PF01135">
    <property type="entry name" value="PCMT"/>
    <property type="match status" value="1"/>
</dbReference>
<dbReference type="GO" id="GO:0005737">
    <property type="term" value="C:cytoplasm"/>
    <property type="evidence" value="ECO:0007669"/>
    <property type="project" value="UniProtKB-SubCell"/>
</dbReference>
<dbReference type="PANTHER" id="PTHR11579:SF0">
    <property type="entry name" value="PROTEIN-L-ISOASPARTATE(D-ASPARTATE) O-METHYLTRANSFERASE"/>
    <property type="match status" value="1"/>
</dbReference>
<keyword evidence="5" id="KW-0963">Cytoplasm</keyword>
<comment type="subcellular location">
    <subcellularLocation>
        <location evidence="1">Cytoplasm</location>
    </subcellularLocation>
</comment>
<dbReference type="NCBIfam" id="NF001453">
    <property type="entry name" value="PRK00312.1"/>
    <property type="match status" value="1"/>
</dbReference>
<accession>A0A1D7TFX2</accession>
<sequence>MPQTAHFKEKISFQKHKKMVDEIAKICPISPNVYDAFCQSERELFVPQGMSMHAYKLDALPLAANQWISSPLTVAKMTEALTCKGADSVLEIGCGSGYQALILSKIIRRVFTIERIERLLKEARERFKLLGISNIHTRFDDGQNGWREFAPYDRILFSASTPEVPPRLFEQLKVGGILVAPIEKGTKQIITRFIKTEEGIRKETIGDCLFVPVKDGREF</sequence>
<dbReference type="InterPro" id="IPR000682">
    <property type="entry name" value="PCMT"/>
</dbReference>
<evidence type="ECO:0000256" key="3">
    <source>
        <dbReference type="ARBA" id="ARBA00011890"/>
    </source>
</evidence>
<dbReference type="GO" id="GO:0032259">
    <property type="term" value="P:methylation"/>
    <property type="evidence" value="ECO:0007669"/>
    <property type="project" value="UniProtKB-KW"/>
</dbReference>
<dbReference type="InterPro" id="IPR029063">
    <property type="entry name" value="SAM-dependent_MTases_sf"/>
</dbReference>
<proteinExistence type="inferred from homology"/>
<dbReference type="NCBIfam" id="TIGR00080">
    <property type="entry name" value="pimt"/>
    <property type="match status" value="1"/>
</dbReference>
<gene>
    <name evidence="10" type="ORF">SHALO_0091</name>
</gene>
<keyword evidence="8" id="KW-0949">S-adenosyl-L-methionine</keyword>
<evidence type="ECO:0000256" key="7">
    <source>
        <dbReference type="ARBA" id="ARBA00022679"/>
    </source>
</evidence>
<dbReference type="FunFam" id="3.40.50.150:FF:000010">
    <property type="entry name" value="Protein-L-isoaspartate O-methyltransferase"/>
    <property type="match status" value="1"/>
</dbReference>
<evidence type="ECO:0000256" key="9">
    <source>
        <dbReference type="NCBIfam" id="TIGR00080"/>
    </source>
</evidence>
<protein>
    <recommendedName>
        <fullName evidence="4 9">Protein-L-isoaspartate O-methyltransferase</fullName>
        <ecNumber evidence="3 9">2.1.1.77</ecNumber>
    </recommendedName>
</protein>
<evidence type="ECO:0000256" key="4">
    <source>
        <dbReference type="ARBA" id="ARBA00013346"/>
    </source>
</evidence>
<evidence type="ECO:0000256" key="1">
    <source>
        <dbReference type="ARBA" id="ARBA00004496"/>
    </source>
</evidence>
<name>A0A1D7TFX2_9BACT</name>
<organism evidence="10 11">
    <name type="scientific">Sulfurospirillum halorespirans DSM 13726</name>
    <dbReference type="NCBI Taxonomy" id="1193502"/>
    <lineage>
        <taxon>Bacteria</taxon>
        <taxon>Pseudomonadati</taxon>
        <taxon>Campylobacterota</taxon>
        <taxon>Epsilonproteobacteria</taxon>
        <taxon>Campylobacterales</taxon>
        <taxon>Sulfurospirillaceae</taxon>
        <taxon>Sulfurospirillum</taxon>
    </lineage>
</organism>
<evidence type="ECO:0000313" key="10">
    <source>
        <dbReference type="EMBL" id="AOO63889.1"/>
    </source>
</evidence>
<dbReference type="Gene3D" id="3.40.50.150">
    <property type="entry name" value="Vaccinia Virus protein VP39"/>
    <property type="match status" value="1"/>
</dbReference>
<dbReference type="SUPFAM" id="SSF53335">
    <property type="entry name" value="S-adenosyl-L-methionine-dependent methyltransferases"/>
    <property type="match status" value="1"/>
</dbReference>
<dbReference type="KEGG" id="shal:SHALO_0091"/>
<keyword evidence="11" id="KW-1185">Reference proteome</keyword>
<dbReference type="STRING" id="1193502.SHALO_0091"/>
<dbReference type="GO" id="GO:0004719">
    <property type="term" value="F:protein-L-isoaspartate (D-aspartate) O-methyltransferase activity"/>
    <property type="evidence" value="ECO:0007669"/>
    <property type="project" value="UniProtKB-UniRule"/>
</dbReference>
<dbReference type="PANTHER" id="PTHR11579">
    <property type="entry name" value="PROTEIN-L-ISOASPARTATE O-METHYLTRANSFERASE"/>
    <property type="match status" value="1"/>
</dbReference>
<dbReference type="PROSITE" id="PS01279">
    <property type="entry name" value="PCMT"/>
    <property type="match status" value="1"/>
</dbReference>
<dbReference type="GO" id="GO:0030091">
    <property type="term" value="P:protein repair"/>
    <property type="evidence" value="ECO:0007669"/>
    <property type="project" value="UniProtKB-UniRule"/>
</dbReference>